<reference evidence="1 2" key="1">
    <citation type="submission" date="2024-09" db="EMBL/GenBank/DDBJ databases">
        <authorList>
            <person name="Sun Q."/>
            <person name="Mori K."/>
        </authorList>
    </citation>
    <scope>NUCLEOTIDE SEQUENCE [LARGE SCALE GENOMIC DNA]</scope>
    <source>
        <strain evidence="1 2">JCM 3143</strain>
    </source>
</reference>
<dbReference type="EMBL" id="JBHMBW010000047">
    <property type="protein sequence ID" value="MFB9628526.1"/>
    <property type="molecule type" value="Genomic_DNA"/>
</dbReference>
<evidence type="ECO:0000313" key="1">
    <source>
        <dbReference type="EMBL" id="MFB9628526.1"/>
    </source>
</evidence>
<dbReference type="Proteomes" id="UP001589532">
    <property type="component" value="Unassembled WGS sequence"/>
</dbReference>
<keyword evidence="2" id="KW-1185">Reference proteome</keyword>
<evidence type="ECO:0000313" key="2">
    <source>
        <dbReference type="Proteomes" id="UP001589532"/>
    </source>
</evidence>
<name>A0ABV5SDL4_9ACTN</name>
<dbReference type="PROSITE" id="PS51257">
    <property type="entry name" value="PROKAR_LIPOPROTEIN"/>
    <property type="match status" value="1"/>
</dbReference>
<gene>
    <name evidence="1" type="ORF">ACFFSA_36070</name>
</gene>
<evidence type="ECO:0008006" key="3">
    <source>
        <dbReference type="Google" id="ProtNLM"/>
    </source>
</evidence>
<sequence length="104" mass="11234">MSEPARVRAAAGLLVLLTLSACQIGPGELFRVVNETDETVVVKWNDAVYATLPPGRMTATALPEGYCEQSRGDRFTATSDSGRQYRYQGRVCNGNTWKLPAPGG</sequence>
<protein>
    <recommendedName>
        <fullName evidence="3">Lipoprotein</fullName>
    </recommendedName>
</protein>
<comment type="caution">
    <text evidence="1">The sequence shown here is derived from an EMBL/GenBank/DDBJ whole genome shotgun (WGS) entry which is preliminary data.</text>
</comment>
<organism evidence="1 2">
    <name type="scientific">Nonomuraea helvata</name>
    <dbReference type="NCBI Taxonomy" id="37484"/>
    <lineage>
        <taxon>Bacteria</taxon>
        <taxon>Bacillati</taxon>
        <taxon>Actinomycetota</taxon>
        <taxon>Actinomycetes</taxon>
        <taxon>Streptosporangiales</taxon>
        <taxon>Streptosporangiaceae</taxon>
        <taxon>Nonomuraea</taxon>
    </lineage>
</organism>
<dbReference type="RefSeq" id="WP_344988507.1">
    <property type="nucleotide sequence ID" value="NZ_BAAAXV010000002.1"/>
</dbReference>
<proteinExistence type="predicted"/>
<accession>A0ABV5SDL4</accession>